<dbReference type="PROSITE" id="PS01129">
    <property type="entry name" value="PSI_RLU"/>
    <property type="match status" value="1"/>
</dbReference>
<dbReference type="PROSITE" id="PS50889">
    <property type="entry name" value="S4"/>
    <property type="match status" value="1"/>
</dbReference>
<dbReference type="SUPFAM" id="SSF55120">
    <property type="entry name" value="Pseudouridine synthase"/>
    <property type="match status" value="1"/>
</dbReference>
<dbReference type="CDD" id="cd00165">
    <property type="entry name" value="S4"/>
    <property type="match status" value="1"/>
</dbReference>
<dbReference type="GO" id="GO:0003723">
    <property type="term" value="F:RNA binding"/>
    <property type="evidence" value="ECO:0007669"/>
    <property type="project" value="UniProtKB-KW"/>
</dbReference>
<dbReference type="CDD" id="cd02869">
    <property type="entry name" value="PseudoU_synth_RluA_like"/>
    <property type="match status" value="1"/>
</dbReference>
<gene>
    <name evidence="6" type="ORF">C1280_17205</name>
</gene>
<dbReference type="KEGG" id="gog:C1280_17205"/>
<dbReference type="InterPro" id="IPR050188">
    <property type="entry name" value="RluA_PseudoU_synthase"/>
</dbReference>
<organism evidence="6 7">
    <name type="scientific">Gemmata obscuriglobus</name>
    <dbReference type="NCBI Taxonomy" id="114"/>
    <lineage>
        <taxon>Bacteria</taxon>
        <taxon>Pseudomonadati</taxon>
        <taxon>Planctomycetota</taxon>
        <taxon>Planctomycetia</taxon>
        <taxon>Gemmatales</taxon>
        <taxon>Gemmataceae</taxon>
        <taxon>Gemmata</taxon>
    </lineage>
</organism>
<sequence length="370" mass="39774">MCAGANCAARSVRAGVVPPIQFVVDRRDAGQTLAAVLKSRFGLSWAQAKRLVEKRHVKVSGQVETDVARRLKLGKRVELAAGTVEIKQALPSKKTGAAKKAEPGKKATERPRPPAPRPKPALELGLSPDAIVYVDDAVVVVNKPAGLTTMRHKEEAEEFGAHGQRFLTKTLAGLLPTLLGTPDRAVTAVHRLDRDTSGLVVFARTRAAGENLTAQFRKHSTERRYLALTRGVPKPGRIASVFVSDRGDGRRGTTTDLAADGKRAVTHVAVLEPLGPFALVECRLETGRTHQVRIHLGEAGAPLCGEGVYDRPIDGQPLPDGSGAQRPMLHATRLGFAHPDTGAAVSWEVPPPEDFRRLLAKLRVASEPEE</sequence>
<feature type="compositionally biased region" description="Basic and acidic residues" evidence="4">
    <location>
        <begin position="99"/>
        <end position="112"/>
    </location>
</feature>
<dbReference type="Gene3D" id="3.30.2350.10">
    <property type="entry name" value="Pseudouridine synthase"/>
    <property type="match status" value="1"/>
</dbReference>
<dbReference type="Proteomes" id="UP000245802">
    <property type="component" value="Chromosome"/>
</dbReference>
<dbReference type="GO" id="GO:0000455">
    <property type="term" value="P:enzyme-directed rRNA pseudouridine synthesis"/>
    <property type="evidence" value="ECO:0007669"/>
    <property type="project" value="UniProtKB-ARBA"/>
</dbReference>
<evidence type="ECO:0000259" key="5">
    <source>
        <dbReference type="SMART" id="SM00363"/>
    </source>
</evidence>
<evidence type="ECO:0000256" key="3">
    <source>
        <dbReference type="PROSITE-ProRule" id="PRU00182"/>
    </source>
</evidence>
<dbReference type="InterPro" id="IPR020103">
    <property type="entry name" value="PsdUridine_synth_cat_dom_sf"/>
</dbReference>
<dbReference type="AlphaFoldDB" id="A0A2Z3H5Z4"/>
<reference evidence="6 7" key="1">
    <citation type="submission" date="2018-01" db="EMBL/GenBank/DDBJ databases">
        <title>G. obscuriglobus.</title>
        <authorList>
            <person name="Franke J."/>
            <person name="Blomberg W."/>
            <person name="Selmecki A."/>
        </authorList>
    </citation>
    <scope>NUCLEOTIDE SEQUENCE [LARGE SCALE GENOMIC DNA]</scope>
    <source>
        <strain evidence="6 7">DSM 5831</strain>
    </source>
</reference>
<dbReference type="OrthoDB" id="259224at2"/>
<feature type="domain" description="RNA-binding S4" evidence="5">
    <location>
        <begin position="31"/>
        <end position="91"/>
    </location>
</feature>
<dbReference type="InterPro" id="IPR006145">
    <property type="entry name" value="PsdUridine_synth_RsuA/RluA"/>
</dbReference>
<name>A0A2Z3H5Z4_9BACT</name>
<dbReference type="Pfam" id="PF00849">
    <property type="entry name" value="PseudoU_synth_2"/>
    <property type="match status" value="1"/>
</dbReference>
<dbReference type="InterPro" id="IPR006224">
    <property type="entry name" value="PsdUridine_synth_RluA-like_CS"/>
</dbReference>
<evidence type="ECO:0000313" key="7">
    <source>
        <dbReference type="Proteomes" id="UP000245802"/>
    </source>
</evidence>
<accession>A0A2Z3H5Z4</accession>
<keyword evidence="7" id="KW-1185">Reference proteome</keyword>
<evidence type="ECO:0000256" key="1">
    <source>
        <dbReference type="ARBA" id="ARBA00010876"/>
    </source>
</evidence>
<dbReference type="SUPFAM" id="SSF55174">
    <property type="entry name" value="Alpha-L RNA-binding motif"/>
    <property type="match status" value="1"/>
</dbReference>
<dbReference type="GO" id="GO:0120159">
    <property type="term" value="F:rRNA pseudouridine synthase activity"/>
    <property type="evidence" value="ECO:0007669"/>
    <property type="project" value="UniProtKB-ARBA"/>
</dbReference>
<dbReference type="Gene3D" id="3.10.290.10">
    <property type="entry name" value="RNA-binding S4 domain"/>
    <property type="match status" value="1"/>
</dbReference>
<protein>
    <submittedName>
        <fullName evidence="6">RluA family pseudouridine synthase</fullName>
    </submittedName>
</protein>
<dbReference type="InterPro" id="IPR002942">
    <property type="entry name" value="S4_RNA-bd"/>
</dbReference>
<comment type="similarity">
    <text evidence="1">Belongs to the pseudouridine synthase RluA family.</text>
</comment>
<dbReference type="PANTHER" id="PTHR21600">
    <property type="entry name" value="MITOCHONDRIAL RNA PSEUDOURIDINE SYNTHASE"/>
    <property type="match status" value="1"/>
</dbReference>
<keyword evidence="3" id="KW-0694">RNA-binding</keyword>
<feature type="region of interest" description="Disordered" evidence="4">
    <location>
        <begin position="90"/>
        <end position="121"/>
    </location>
</feature>
<proteinExistence type="inferred from homology"/>
<evidence type="ECO:0000313" key="6">
    <source>
        <dbReference type="EMBL" id="AWM38545.1"/>
    </source>
</evidence>
<dbReference type="EMBL" id="CP025958">
    <property type="protein sequence ID" value="AWM38545.1"/>
    <property type="molecule type" value="Genomic_DNA"/>
</dbReference>
<evidence type="ECO:0000256" key="4">
    <source>
        <dbReference type="SAM" id="MobiDB-lite"/>
    </source>
</evidence>
<dbReference type="SMART" id="SM00363">
    <property type="entry name" value="S4"/>
    <property type="match status" value="1"/>
</dbReference>
<evidence type="ECO:0000256" key="2">
    <source>
        <dbReference type="ARBA" id="ARBA00023235"/>
    </source>
</evidence>
<dbReference type="Pfam" id="PF01479">
    <property type="entry name" value="S4"/>
    <property type="match status" value="1"/>
</dbReference>
<dbReference type="InterPro" id="IPR036986">
    <property type="entry name" value="S4_RNA-bd_sf"/>
</dbReference>
<keyword evidence="2" id="KW-0413">Isomerase</keyword>
<dbReference type="PANTHER" id="PTHR21600:SF87">
    <property type="entry name" value="RNA PSEUDOURIDYLATE SYNTHASE DOMAIN-CONTAINING PROTEIN 1"/>
    <property type="match status" value="1"/>
</dbReference>